<comment type="subcellular location">
    <subcellularLocation>
        <location evidence="1">Membrane</location>
        <topology evidence="1">Multi-pass membrane protein</topology>
    </subcellularLocation>
</comment>
<evidence type="ECO:0000313" key="9">
    <source>
        <dbReference type="Proteomes" id="UP001652625"/>
    </source>
</evidence>
<keyword evidence="4 7" id="KW-0812">Transmembrane</keyword>
<evidence type="ECO:0000256" key="1">
    <source>
        <dbReference type="ARBA" id="ARBA00004141"/>
    </source>
</evidence>
<keyword evidence="9" id="KW-1185">Reference proteome</keyword>
<feature type="transmembrane region" description="Helical" evidence="7">
    <location>
        <begin position="483"/>
        <end position="502"/>
    </location>
</feature>
<keyword evidence="3" id="KW-0813">Transport</keyword>
<evidence type="ECO:0000313" key="10">
    <source>
        <dbReference type="RefSeq" id="XP_065663865.1"/>
    </source>
</evidence>
<evidence type="ECO:0000256" key="4">
    <source>
        <dbReference type="ARBA" id="ARBA00022692"/>
    </source>
</evidence>
<dbReference type="RefSeq" id="XP_065663865.1">
    <property type="nucleotide sequence ID" value="XM_065807793.1"/>
</dbReference>
<dbReference type="InterPro" id="IPR020846">
    <property type="entry name" value="MFS_dom"/>
</dbReference>
<feature type="transmembrane region" description="Helical" evidence="7">
    <location>
        <begin position="367"/>
        <end position="385"/>
    </location>
</feature>
<proteinExistence type="inferred from homology"/>
<evidence type="ECO:0000256" key="6">
    <source>
        <dbReference type="ARBA" id="ARBA00023136"/>
    </source>
</evidence>
<dbReference type="PANTHER" id="PTHR23511:SF5">
    <property type="entry name" value="MAJOR FACILITATOR-TYPE TRANSPORTER HXNZ-RELATED"/>
    <property type="match status" value="1"/>
</dbReference>
<comment type="similarity">
    <text evidence="2">Belongs to the major facilitator superfamily.</text>
</comment>
<keyword evidence="6 7" id="KW-0472">Membrane</keyword>
<protein>
    <submittedName>
        <fullName evidence="10">Transporter svop-1 isoform X4</fullName>
    </submittedName>
</protein>
<sequence length="529" mass="58900">MAGFTSDKIPFIDLEELPDNDNVEEVKQNETSLANNKIDHKQFNESNIDENVSNSTFSVEEAIEAVGFGKFQLKILAMVGFAWSADSLEMALLAILAPAIRCEWNLTHWHEAFLTTIVFVGMFVATYFWGFVSDNFGRRKAIILASLGIFSFGMSSSFSVSYVMMITFRGLVGTSMGGVVQGTTLLVEFLPRKTRGLTVNLSSMFWSFGTSVEILLAMFIMPRYGWRVLLFISAWPCLIFVLLTLIVKYPPESARFLMAKGRPDEALKILSKAAANNKKKLPEGTLKEPEQIKSCRHGSILAMFRKGYWKLTILLWIIWFSSHFNIYGLALLTTALFSGNNKCYGGDNPNQLKDGCKALTSEDYLHFFYVLAADFPAVIITACLADTVGRKWLQAVGFFGMSLFFMLLFICTGSRAWTTVFLFGGRCFIAVADIGGYIYTPEVYPTEIRGTALGSCSGISRVGCMLTPFIAQVLSHRAVSWTLSIYIFFGIVGAICSLLLPIETKGRGLEEINIELRDLHKTPQITNTS</sequence>
<reference evidence="10" key="1">
    <citation type="submission" date="2025-08" db="UniProtKB">
        <authorList>
            <consortium name="RefSeq"/>
        </authorList>
    </citation>
    <scope>IDENTIFICATION</scope>
</reference>
<dbReference type="Gene3D" id="1.20.1250.20">
    <property type="entry name" value="MFS general substrate transporter like domains"/>
    <property type="match status" value="1"/>
</dbReference>
<feature type="transmembrane region" description="Helical" evidence="7">
    <location>
        <begin position="313"/>
        <end position="337"/>
    </location>
</feature>
<feature type="transmembrane region" description="Helical" evidence="7">
    <location>
        <begin position="392"/>
        <end position="410"/>
    </location>
</feature>
<dbReference type="GeneID" id="100210739"/>
<accession>A0ABM4CPT7</accession>
<keyword evidence="5 7" id="KW-1133">Transmembrane helix</keyword>
<name>A0ABM4CPT7_HYDVU</name>
<evidence type="ECO:0000259" key="8">
    <source>
        <dbReference type="PROSITE" id="PS50850"/>
    </source>
</evidence>
<evidence type="ECO:0000256" key="3">
    <source>
        <dbReference type="ARBA" id="ARBA00022448"/>
    </source>
</evidence>
<evidence type="ECO:0000256" key="7">
    <source>
        <dbReference type="SAM" id="Phobius"/>
    </source>
</evidence>
<gene>
    <name evidence="10" type="primary">LOC100210739</name>
</gene>
<dbReference type="Pfam" id="PF00083">
    <property type="entry name" value="Sugar_tr"/>
    <property type="match status" value="1"/>
</dbReference>
<feature type="domain" description="Major facilitator superfamily (MFS) profile" evidence="8">
    <location>
        <begin position="75"/>
        <end position="505"/>
    </location>
</feature>
<dbReference type="InterPro" id="IPR036259">
    <property type="entry name" value="MFS_trans_sf"/>
</dbReference>
<evidence type="ECO:0000256" key="5">
    <source>
        <dbReference type="ARBA" id="ARBA00022989"/>
    </source>
</evidence>
<feature type="transmembrane region" description="Helical" evidence="7">
    <location>
        <begin position="226"/>
        <end position="247"/>
    </location>
</feature>
<dbReference type="PANTHER" id="PTHR23511">
    <property type="entry name" value="SYNAPTIC VESICLE GLYCOPROTEIN 2"/>
    <property type="match status" value="1"/>
</dbReference>
<feature type="transmembrane region" description="Helical" evidence="7">
    <location>
        <begin position="75"/>
        <end position="100"/>
    </location>
</feature>
<organism evidence="9 10">
    <name type="scientific">Hydra vulgaris</name>
    <name type="common">Hydra</name>
    <name type="synonym">Hydra attenuata</name>
    <dbReference type="NCBI Taxonomy" id="6087"/>
    <lineage>
        <taxon>Eukaryota</taxon>
        <taxon>Metazoa</taxon>
        <taxon>Cnidaria</taxon>
        <taxon>Hydrozoa</taxon>
        <taxon>Hydroidolina</taxon>
        <taxon>Anthoathecata</taxon>
        <taxon>Aplanulata</taxon>
        <taxon>Hydridae</taxon>
        <taxon>Hydra</taxon>
    </lineage>
</organism>
<dbReference type="PROSITE" id="PS50850">
    <property type="entry name" value="MFS"/>
    <property type="match status" value="1"/>
</dbReference>
<feature type="transmembrane region" description="Helical" evidence="7">
    <location>
        <begin position="142"/>
        <end position="165"/>
    </location>
</feature>
<evidence type="ECO:0000256" key="2">
    <source>
        <dbReference type="ARBA" id="ARBA00008335"/>
    </source>
</evidence>
<dbReference type="Proteomes" id="UP001652625">
    <property type="component" value="Chromosome 10"/>
</dbReference>
<feature type="transmembrane region" description="Helical" evidence="7">
    <location>
        <begin position="197"/>
        <end position="220"/>
    </location>
</feature>
<feature type="transmembrane region" description="Helical" evidence="7">
    <location>
        <begin position="112"/>
        <end position="130"/>
    </location>
</feature>
<dbReference type="SUPFAM" id="SSF103473">
    <property type="entry name" value="MFS general substrate transporter"/>
    <property type="match status" value="1"/>
</dbReference>
<dbReference type="InterPro" id="IPR005828">
    <property type="entry name" value="MFS_sugar_transport-like"/>
</dbReference>